<organism evidence="1 2">
    <name type="scientific">Parnassius apollo</name>
    <name type="common">Apollo butterfly</name>
    <name type="synonym">Papilio apollo</name>
    <dbReference type="NCBI Taxonomy" id="110799"/>
    <lineage>
        <taxon>Eukaryota</taxon>
        <taxon>Metazoa</taxon>
        <taxon>Ecdysozoa</taxon>
        <taxon>Arthropoda</taxon>
        <taxon>Hexapoda</taxon>
        <taxon>Insecta</taxon>
        <taxon>Pterygota</taxon>
        <taxon>Neoptera</taxon>
        <taxon>Endopterygota</taxon>
        <taxon>Lepidoptera</taxon>
        <taxon>Glossata</taxon>
        <taxon>Ditrysia</taxon>
        <taxon>Papilionoidea</taxon>
        <taxon>Papilionidae</taxon>
        <taxon>Parnassiinae</taxon>
        <taxon>Parnassini</taxon>
        <taxon>Parnassius</taxon>
        <taxon>Parnassius</taxon>
    </lineage>
</organism>
<comment type="caution">
    <text evidence="1">The sequence shown here is derived from an EMBL/GenBank/DDBJ whole genome shotgun (WGS) entry which is preliminary data.</text>
</comment>
<dbReference type="AlphaFoldDB" id="A0A8S3X210"/>
<evidence type="ECO:0000313" key="1">
    <source>
        <dbReference type="EMBL" id="CAG4997474.1"/>
    </source>
</evidence>
<gene>
    <name evidence="1" type="ORF">PAPOLLO_LOCUS13187</name>
</gene>
<dbReference type="PANTHER" id="PTHR46599">
    <property type="entry name" value="PIGGYBAC TRANSPOSABLE ELEMENT-DERIVED PROTEIN 4"/>
    <property type="match status" value="1"/>
</dbReference>
<dbReference type="EMBL" id="CAJQZP010000935">
    <property type="protein sequence ID" value="CAG4997474.1"/>
    <property type="molecule type" value="Genomic_DNA"/>
</dbReference>
<accession>A0A8S3X210</accession>
<dbReference type="Proteomes" id="UP000691718">
    <property type="component" value="Unassembled WGS sequence"/>
</dbReference>
<sequence>MLPRHDLFCETTLSGLPSRKRRWDDEGNLFFREVARPKLVQRYFDDAAAIDIHNHIRQDGLALEKAWGTHEWEHRVYASVLGIIETNVYLIFNNFFRAEHDQVSHTWFTTNLVFALTKNDVNNLQENEPPPHEHIPHMREHILEALSKSDDRKRVQHKCIVCSRVHKKQQKASYFCKTCGLRCVLCFPQTGRNCFTYHITNEIPA</sequence>
<proteinExistence type="predicted"/>
<reference evidence="1" key="1">
    <citation type="submission" date="2021-04" db="EMBL/GenBank/DDBJ databases">
        <authorList>
            <person name="Tunstrom K."/>
        </authorList>
    </citation>
    <scope>NUCLEOTIDE SEQUENCE</scope>
</reference>
<evidence type="ECO:0000313" key="2">
    <source>
        <dbReference type="Proteomes" id="UP000691718"/>
    </source>
</evidence>
<protein>
    <submittedName>
        <fullName evidence="1">(apollo) hypothetical protein</fullName>
    </submittedName>
</protein>
<dbReference type="PANTHER" id="PTHR46599:SF3">
    <property type="entry name" value="PIGGYBAC TRANSPOSABLE ELEMENT-DERIVED PROTEIN 4"/>
    <property type="match status" value="1"/>
</dbReference>
<dbReference type="OrthoDB" id="6932542at2759"/>
<keyword evidence="2" id="KW-1185">Reference proteome</keyword>
<name>A0A8S3X210_PARAO</name>